<proteinExistence type="predicted"/>
<name>A0A8J1UTA6_OWEFU</name>
<dbReference type="Proteomes" id="UP000749559">
    <property type="component" value="Unassembled WGS sequence"/>
</dbReference>
<evidence type="ECO:0000256" key="1">
    <source>
        <dbReference type="ARBA" id="ARBA00004370"/>
    </source>
</evidence>
<dbReference type="Gene3D" id="1.20.1070.10">
    <property type="entry name" value="Rhodopsin 7-helix transmembrane proteins"/>
    <property type="match status" value="1"/>
</dbReference>
<evidence type="ECO:0000313" key="6">
    <source>
        <dbReference type="Proteomes" id="UP000749559"/>
    </source>
</evidence>
<protein>
    <submittedName>
        <fullName evidence="5">Uncharacterized protein</fullName>
    </submittedName>
</protein>
<dbReference type="GO" id="GO:0016020">
    <property type="term" value="C:membrane"/>
    <property type="evidence" value="ECO:0007669"/>
    <property type="project" value="UniProtKB-SubCell"/>
</dbReference>
<organism evidence="5 6">
    <name type="scientific">Owenia fusiformis</name>
    <name type="common">Polychaete worm</name>
    <dbReference type="NCBI Taxonomy" id="6347"/>
    <lineage>
        <taxon>Eukaryota</taxon>
        <taxon>Metazoa</taxon>
        <taxon>Spiralia</taxon>
        <taxon>Lophotrochozoa</taxon>
        <taxon>Annelida</taxon>
        <taxon>Polychaeta</taxon>
        <taxon>Sedentaria</taxon>
        <taxon>Canalipalpata</taxon>
        <taxon>Sabellida</taxon>
        <taxon>Oweniida</taxon>
        <taxon>Oweniidae</taxon>
        <taxon>Owenia</taxon>
    </lineage>
</organism>
<evidence type="ECO:0000256" key="2">
    <source>
        <dbReference type="ARBA" id="ARBA00022692"/>
    </source>
</evidence>
<dbReference type="InterPro" id="IPR019427">
    <property type="entry name" value="7TM_GPCR_serpentine_rcpt_Srw"/>
</dbReference>
<keyword evidence="4" id="KW-0472">Membrane</keyword>
<dbReference type="SUPFAM" id="SSF81321">
    <property type="entry name" value="Family A G protein-coupled receptor-like"/>
    <property type="match status" value="1"/>
</dbReference>
<dbReference type="InterPro" id="IPR000276">
    <property type="entry name" value="GPCR_Rhodpsn"/>
</dbReference>
<dbReference type="CDD" id="cd14978">
    <property type="entry name" value="7tmA_FMRFamide_R-like"/>
    <property type="match status" value="1"/>
</dbReference>
<dbReference type="OrthoDB" id="5864054at2759"/>
<reference evidence="5" key="1">
    <citation type="submission" date="2022-03" db="EMBL/GenBank/DDBJ databases">
        <authorList>
            <person name="Martin C."/>
        </authorList>
    </citation>
    <scope>NUCLEOTIDE SEQUENCE</scope>
</reference>
<evidence type="ECO:0000313" key="5">
    <source>
        <dbReference type="EMBL" id="CAH1779850.1"/>
    </source>
</evidence>
<dbReference type="GO" id="GO:0008528">
    <property type="term" value="F:G protein-coupled peptide receptor activity"/>
    <property type="evidence" value="ECO:0007669"/>
    <property type="project" value="InterPro"/>
</dbReference>
<sequence>MNRTERIMMTLQMHACFKVYGELSLGGVETLSNTSFTTMRSYNSTFATTTTDSITEVLTASLIRSGNSKETYQIVNRVIGYMLPIVLVFGFLGNILNLIILTRKRMKSNLDELEKSAHFGLIALAVSDMMFCISAFPLGFMNSQAGQPVLSETKHFMLYYKVFHTGIVNTFILMSTWLTVTMALARCIAVCYPLYARGVSSLQGVKISVSVVTVSCVLFTLPRFWTMKIREFSCSGGLKVYSPWPGDIVKLDGYTAYLLLWSFLGGIIPFILLLISNICLIRALHQSSRMRRMLSESTSANQSCSNAGCKLTPTFIAIVAVFLILVTPAEILKFVDEILKTRNGDRKMEFQIAEAVTNFLQSVNFTINFILYYIINIPFRKTMRELFTSQCQETYRAIHSRGSSMYRFSTPQTTDTQV</sequence>
<evidence type="ECO:0000256" key="3">
    <source>
        <dbReference type="ARBA" id="ARBA00022989"/>
    </source>
</evidence>
<dbReference type="PANTHER" id="PTHR46641:SF2">
    <property type="entry name" value="FMRFAMIDE RECEPTOR"/>
    <property type="match status" value="1"/>
</dbReference>
<dbReference type="Pfam" id="PF10324">
    <property type="entry name" value="7TM_GPCR_Srw"/>
    <property type="match status" value="1"/>
</dbReference>
<dbReference type="InterPro" id="IPR052954">
    <property type="entry name" value="GPCR-Ligand_Int"/>
</dbReference>
<keyword evidence="2" id="KW-0812">Transmembrane</keyword>
<dbReference type="PANTHER" id="PTHR46641">
    <property type="entry name" value="FMRFAMIDE RECEPTOR-RELATED"/>
    <property type="match status" value="1"/>
</dbReference>
<dbReference type="PRINTS" id="PR00237">
    <property type="entry name" value="GPCRRHODOPSN"/>
</dbReference>
<comment type="subcellular location">
    <subcellularLocation>
        <location evidence="1">Membrane</location>
    </subcellularLocation>
</comment>
<comment type="caution">
    <text evidence="5">The sequence shown here is derived from an EMBL/GenBank/DDBJ whole genome shotgun (WGS) entry which is preliminary data.</text>
</comment>
<accession>A0A8J1UTA6</accession>
<dbReference type="AlphaFoldDB" id="A0A8J1UTA6"/>
<dbReference type="PROSITE" id="PS50262">
    <property type="entry name" value="G_PROTEIN_RECEP_F1_2"/>
    <property type="match status" value="1"/>
</dbReference>
<gene>
    <name evidence="5" type="ORF">OFUS_LOCUS6614</name>
</gene>
<evidence type="ECO:0000256" key="4">
    <source>
        <dbReference type="ARBA" id="ARBA00023136"/>
    </source>
</evidence>
<keyword evidence="3" id="KW-1133">Transmembrane helix</keyword>
<dbReference type="EMBL" id="CAIIXF020000003">
    <property type="protein sequence ID" value="CAH1779850.1"/>
    <property type="molecule type" value="Genomic_DNA"/>
</dbReference>
<dbReference type="InterPro" id="IPR017452">
    <property type="entry name" value="GPCR_Rhodpsn_7TM"/>
</dbReference>
<keyword evidence="6" id="KW-1185">Reference proteome</keyword>